<dbReference type="OrthoDB" id="9793120at2"/>
<dbReference type="GO" id="GO:0005829">
    <property type="term" value="C:cytosol"/>
    <property type="evidence" value="ECO:0007669"/>
    <property type="project" value="TreeGrafter"/>
</dbReference>
<name>A0A418SMJ8_9RHOB</name>
<comment type="caution">
    <text evidence="11">The sequence shown here is derived from an EMBL/GenBank/DDBJ whole genome shotgun (WGS) entry which is preliminary data.</text>
</comment>
<dbReference type="NCBIfam" id="TIGR03330">
    <property type="entry name" value="SAM_DCase_Bsu"/>
    <property type="match status" value="1"/>
</dbReference>
<dbReference type="InterPro" id="IPR016067">
    <property type="entry name" value="S-AdoMet_deCO2ase_core"/>
</dbReference>
<dbReference type="UniPathway" id="UPA00331">
    <property type="reaction ID" value="UER00451"/>
</dbReference>
<dbReference type="SUPFAM" id="SSF56276">
    <property type="entry name" value="S-adenosylmethionine decarboxylase"/>
    <property type="match status" value="1"/>
</dbReference>
<feature type="chain" id="PRO_5023397599" description="S-adenosylmethionine decarboxylase alpha chain" evidence="10">
    <location>
        <begin position="67"/>
        <end position="126"/>
    </location>
</feature>
<sequence length="126" mass="13524">MIEPLRHITGTHLLIDHFGGRFLDDPARLEAILRAAAAAAGATVLSGSFHHFGGGNGVTGVLLLAESHISIHTWPERGFAAIDIFMCGDANPDKAAGMLKQSLAPRHVETRRVMRGHSNHFSQPSI</sequence>
<evidence type="ECO:0000256" key="9">
    <source>
        <dbReference type="ARBA" id="ARBA00023317"/>
    </source>
</evidence>
<gene>
    <name evidence="11" type="primary">speD</name>
    <name evidence="10" type="synonym">speH</name>
    <name evidence="11" type="ORF">D3P04_21370</name>
</gene>
<dbReference type="Pfam" id="PF02675">
    <property type="entry name" value="AdoMet_dc"/>
    <property type="match status" value="1"/>
</dbReference>
<dbReference type="InterPro" id="IPR042286">
    <property type="entry name" value="AdoMetDC_C"/>
</dbReference>
<dbReference type="PANTHER" id="PTHR33866">
    <property type="entry name" value="S-ADENOSYLMETHIONINE DECARBOXYLASE PROENZYME"/>
    <property type="match status" value="1"/>
</dbReference>
<feature type="active site" description="Proton donor; for catalytic activity" evidence="10">
    <location>
        <position position="87"/>
    </location>
</feature>
<keyword evidence="3 10" id="KW-0068">Autocatalytic cleavage</keyword>
<evidence type="ECO:0000313" key="12">
    <source>
        <dbReference type="Proteomes" id="UP000284202"/>
    </source>
</evidence>
<keyword evidence="4 10" id="KW-0745">Spermidine biosynthesis</keyword>
<comment type="pathway">
    <text evidence="10">Amine and polyamine biosynthesis; S-adenosylmethioninamine biosynthesis; S-adenosylmethioninamine from S-adenosyl-L-methionine: step 1/1.</text>
</comment>
<dbReference type="Gene3D" id="3.30.160.750">
    <property type="match status" value="1"/>
</dbReference>
<feature type="modified residue" description="Pyruvic acid (Ser); by autocatalysis" evidence="10">
    <location>
        <position position="67"/>
    </location>
</feature>
<comment type="catalytic activity">
    <reaction evidence="10">
        <text>S-adenosyl-L-methionine + H(+) = S-adenosyl 3-(methylsulfanyl)propylamine + CO2</text>
        <dbReference type="Rhea" id="RHEA:15981"/>
        <dbReference type="ChEBI" id="CHEBI:15378"/>
        <dbReference type="ChEBI" id="CHEBI:16526"/>
        <dbReference type="ChEBI" id="CHEBI:57443"/>
        <dbReference type="ChEBI" id="CHEBI:59789"/>
        <dbReference type="EC" id="4.1.1.50"/>
    </reaction>
</comment>
<evidence type="ECO:0000256" key="5">
    <source>
        <dbReference type="ARBA" id="ARBA00023115"/>
    </source>
</evidence>
<comment type="subunit">
    <text evidence="10">Heterotetramer of two alpha and two beta chains arranged as a dimer of alpha/beta heterodimers.</text>
</comment>
<dbReference type="GO" id="GO:0004014">
    <property type="term" value="F:adenosylmethionine decarboxylase activity"/>
    <property type="evidence" value="ECO:0007669"/>
    <property type="project" value="UniProtKB-UniRule"/>
</dbReference>
<dbReference type="PANTHER" id="PTHR33866:SF2">
    <property type="entry name" value="S-ADENOSYLMETHIONINE DECARBOXYLASE PROENZYME"/>
    <property type="match status" value="1"/>
</dbReference>
<evidence type="ECO:0000256" key="3">
    <source>
        <dbReference type="ARBA" id="ARBA00022813"/>
    </source>
</evidence>
<keyword evidence="6 10" id="KW-0865">Zymogen</keyword>
<feature type="site" description="Cleavage (non-hydrolytic); by autolysis" evidence="10">
    <location>
        <begin position="66"/>
        <end position="67"/>
    </location>
</feature>
<accession>A0A418SMJ8</accession>
<keyword evidence="2 10" id="KW-0210">Decarboxylase</keyword>
<evidence type="ECO:0000256" key="4">
    <source>
        <dbReference type="ARBA" id="ARBA00023066"/>
    </source>
</evidence>
<proteinExistence type="inferred from homology"/>
<dbReference type="EC" id="4.1.1.50" evidence="10"/>
<dbReference type="EMBL" id="QZCG01000019">
    <property type="protein sequence ID" value="RJE82139.1"/>
    <property type="molecule type" value="Genomic_DNA"/>
</dbReference>
<keyword evidence="9 10" id="KW-0670">Pyruvate</keyword>
<keyword evidence="8 10" id="KW-0704">Schiff base</keyword>
<evidence type="ECO:0000313" key="11">
    <source>
        <dbReference type="EMBL" id="RJE82139.1"/>
    </source>
</evidence>
<comment type="PTM">
    <text evidence="10">Is synthesized initially as an inactive proenzyme. Formation of the active enzyme involves a self-maturation process in which the active site pyruvoyl group is generated from an internal serine residue via an autocatalytic post-translational modification. Two non-identical subunits are generated from the proenzyme in this reaction, and the pyruvate is formed at the N-terminus of the alpha chain, which is derived from the carboxyl end of the proenzyme. The post-translation cleavage follows an unusual pathway, termed non-hydrolytic serinolysis, in which the side chain hydroxyl group of the serine supplies its oxygen atom to form the C-terminus of the beta chain, while the remainder of the serine residue undergoes an oxidative deamination to produce ammonia and the pyruvoyl group blocking the N-terminus of the alpha chain.</text>
</comment>
<evidence type="ECO:0000256" key="8">
    <source>
        <dbReference type="ARBA" id="ARBA00023270"/>
    </source>
</evidence>
<keyword evidence="5 10" id="KW-0620">Polyamine biosynthesis</keyword>
<feature type="chain" id="PRO_5023397598" description="S-adenosylmethionine decarboxylase beta chain" evidence="10">
    <location>
        <begin position="1"/>
        <end position="66"/>
    </location>
</feature>
<feature type="active site" description="Schiff-base intermediate with substrate; via pyruvic acid" evidence="10">
    <location>
        <position position="67"/>
    </location>
</feature>
<comment type="cofactor">
    <cofactor evidence="10">
        <name>pyruvate</name>
        <dbReference type="ChEBI" id="CHEBI:15361"/>
    </cofactor>
    <text evidence="10">Binds 1 pyruvoyl group covalently per subunit.</text>
</comment>
<dbReference type="RefSeq" id="WP_119751905.1">
    <property type="nucleotide sequence ID" value="NZ_QZCG01000019.1"/>
</dbReference>
<reference evidence="12" key="1">
    <citation type="submission" date="2018-09" db="EMBL/GenBank/DDBJ databases">
        <title>Acidovorax cavernicola nov. sp. isolated from Gruta de las Maravillas (Aracena, Spain).</title>
        <authorList>
            <person name="Jurado V."/>
            <person name="Gutierrez-Patricio S."/>
            <person name="Gonzalez-Pimentel J.L."/>
            <person name="Miller A.Z."/>
            <person name="Laiz L."/>
            <person name="Saiz-Jimenez C."/>
        </authorList>
    </citation>
    <scope>NUCLEOTIDE SEQUENCE [LARGE SCALE GENOMIC DNA]</scope>
    <source>
        <strain evidence="12">1011MAR3C25</strain>
    </source>
</reference>
<dbReference type="InterPro" id="IPR003826">
    <property type="entry name" value="AdoMetDC_fam_prok"/>
</dbReference>
<feature type="active site" description="Proton acceptor; for processing activity" evidence="10">
    <location>
        <position position="72"/>
    </location>
</feature>
<evidence type="ECO:0000256" key="6">
    <source>
        <dbReference type="ARBA" id="ARBA00023145"/>
    </source>
</evidence>
<evidence type="ECO:0000256" key="7">
    <source>
        <dbReference type="ARBA" id="ARBA00023239"/>
    </source>
</evidence>
<dbReference type="GO" id="GO:0008295">
    <property type="term" value="P:spermidine biosynthetic process"/>
    <property type="evidence" value="ECO:0007669"/>
    <property type="project" value="UniProtKB-UniRule"/>
</dbReference>
<dbReference type="Proteomes" id="UP000284202">
    <property type="component" value="Unassembled WGS sequence"/>
</dbReference>
<organism evidence="11 12">
    <name type="scientific">Paracoccus onubensis</name>
    <dbReference type="NCBI Taxonomy" id="1675788"/>
    <lineage>
        <taxon>Bacteria</taxon>
        <taxon>Pseudomonadati</taxon>
        <taxon>Pseudomonadota</taxon>
        <taxon>Alphaproteobacteria</taxon>
        <taxon>Rhodobacterales</taxon>
        <taxon>Paracoccaceae</taxon>
        <taxon>Paracoccus</taxon>
    </lineage>
</organism>
<dbReference type="Gene3D" id="3.30.360.110">
    <property type="entry name" value="S-adenosylmethionine decarboxylase domain"/>
    <property type="match status" value="1"/>
</dbReference>
<comment type="similarity">
    <text evidence="10">Belongs to the prokaryotic AdoMetDC family. Type 1 subfamily.</text>
</comment>
<comment type="function">
    <text evidence="10">Catalyzes the decarboxylation of S-adenosylmethionine to S-adenosylmethioninamine (dcAdoMet), the propylamine donor required for the synthesis of the polyamines spermine and spermidine from the diamine putrescine.</text>
</comment>
<keyword evidence="12" id="KW-1185">Reference proteome</keyword>
<evidence type="ECO:0000256" key="2">
    <source>
        <dbReference type="ARBA" id="ARBA00022793"/>
    </source>
</evidence>
<dbReference type="InterPro" id="IPR042284">
    <property type="entry name" value="AdoMetDC_N"/>
</dbReference>
<protein>
    <recommendedName>
        <fullName evidence="10">S-adenosylmethionine decarboxylase proenzyme</fullName>
        <shortName evidence="10">AdoMetDC</shortName>
        <shortName evidence="10">SAMDC</shortName>
        <ecNumber evidence="10">4.1.1.50</ecNumber>
    </recommendedName>
    <component>
        <recommendedName>
            <fullName evidence="10">S-adenosylmethionine decarboxylase beta chain</fullName>
        </recommendedName>
    </component>
    <component>
        <recommendedName>
            <fullName evidence="10">S-adenosylmethionine decarboxylase alpha chain</fullName>
        </recommendedName>
    </component>
</protein>
<keyword evidence="1 10" id="KW-0949">S-adenosyl-L-methionine</keyword>
<evidence type="ECO:0000256" key="10">
    <source>
        <dbReference type="HAMAP-Rule" id="MF_00464"/>
    </source>
</evidence>
<dbReference type="AlphaFoldDB" id="A0A418SMJ8"/>
<dbReference type="InterPro" id="IPR017716">
    <property type="entry name" value="S-AdoMet_deCOase_pro-enz"/>
</dbReference>
<dbReference type="HAMAP" id="MF_00464">
    <property type="entry name" value="AdoMetDC_1"/>
    <property type="match status" value="1"/>
</dbReference>
<keyword evidence="7 10" id="KW-0456">Lyase</keyword>
<evidence type="ECO:0000256" key="1">
    <source>
        <dbReference type="ARBA" id="ARBA00022691"/>
    </source>
</evidence>